<protein>
    <submittedName>
        <fullName evidence="1">Uncharacterized protein</fullName>
    </submittedName>
</protein>
<accession>A0AAV6YRD8</accession>
<dbReference type="EMBL" id="WNYA01026770">
    <property type="protein sequence ID" value="KAG8537794.1"/>
    <property type="molecule type" value="Genomic_DNA"/>
</dbReference>
<dbReference type="Proteomes" id="UP000824782">
    <property type="component" value="Unassembled WGS sequence"/>
</dbReference>
<evidence type="ECO:0000313" key="1">
    <source>
        <dbReference type="EMBL" id="KAG8537794.1"/>
    </source>
</evidence>
<gene>
    <name evidence="1" type="ORF">GDO81_023833</name>
</gene>
<proteinExistence type="predicted"/>
<evidence type="ECO:0000313" key="2">
    <source>
        <dbReference type="Proteomes" id="UP000824782"/>
    </source>
</evidence>
<reference evidence="1" key="1">
    <citation type="thesis" date="2020" institute="ProQuest LLC" country="789 East Eisenhower Parkway, Ann Arbor, MI, USA">
        <title>Comparative Genomics and Chromosome Evolution.</title>
        <authorList>
            <person name="Mudd A.B."/>
        </authorList>
    </citation>
    <scope>NUCLEOTIDE SEQUENCE</scope>
    <source>
        <strain evidence="1">237g6f4</strain>
        <tissue evidence="1">Blood</tissue>
    </source>
</reference>
<organism evidence="1 2">
    <name type="scientific">Engystomops pustulosus</name>
    <name type="common">Tungara frog</name>
    <name type="synonym">Physalaemus pustulosus</name>
    <dbReference type="NCBI Taxonomy" id="76066"/>
    <lineage>
        <taxon>Eukaryota</taxon>
        <taxon>Metazoa</taxon>
        <taxon>Chordata</taxon>
        <taxon>Craniata</taxon>
        <taxon>Vertebrata</taxon>
        <taxon>Euteleostomi</taxon>
        <taxon>Amphibia</taxon>
        <taxon>Batrachia</taxon>
        <taxon>Anura</taxon>
        <taxon>Neobatrachia</taxon>
        <taxon>Hyloidea</taxon>
        <taxon>Leptodactylidae</taxon>
        <taxon>Leiuperinae</taxon>
        <taxon>Engystomops</taxon>
    </lineage>
</organism>
<sequence>MICIHTVTHKVKSIRPYYRSSAAVSGRIVIAALEYMRSYGCIGYIHQKSLPSPMRCLLRPLDWIKLLLLVRCWRDRLIGK</sequence>
<name>A0AAV6YRD8_ENGPU</name>
<keyword evidence="2" id="KW-1185">Reference proteome</keyword>
<dbReference type="AlphaFoldDB" id="A0AAV6YRD8"/>
<comment type="caution">
    <text evidence="1">The sequence shown here is derived from an EMBL/GenBank/DDBJ whole genome shotgun (WGS) entry which is preliminary data.</text>
</comment>